<comment type="caution">
    <text evidence="5">The sequence shown here is derived from an EMBL/GenBank/DDBJ whole genome shotgun (WGS) entry which is preliminary data.</text>
</comment>
<evidence type="ECO:0000313" key="5">
    <source>
        <dbReference type="EMBL" id="TXG34681.1"/>
    </source>
</evidence>
<dbReference type="Proteomes" id="UP000321080">
    <property type="component" value="Unassembled WGS sequence"/>
</dbReference>
<keyword evidence="6" id="KW-1185">Reference proteome</keyword>
<evidence type="ECO:0000256" key="1">
    <source>
        <dbReference type="SAM" id="SignalP"/>
    </source>
</evidence>
<evidence type="ECO:0000259" key="2">
    <source>
        <dbReference type="Pfam" id="PF07944"/>
    </source>
</evidence>
<keyword evidence="5" id="KW-0378">Hydrolase</keyword>
<dbReference type="PANTHER" id="PTHR43465:SF1">
    <property type="entry name" value="NON-REDUCING END BETA-L-ARABINOFURANOSIDASE"/>
    <property type="match status" value="1"/>
</dbReference>
<gene>
    <name evidence="5" type="ORF">FUA22_17370</name>
</gene>
<accession>A0A5C7GE72</accession>
<evidence type="ECO:0000259" key="4">
    <source>
        <dbReference type="Pfam" id="PF20737"/>
    </source>
</evidence>
<organism evidence="5 6">
    <name type="scientific">Seonamhaeicola maritimus</name>
    <dbReference type="NCBI Taxonomy" id="2591822"/>
    <lineage>
        <taxon>Bacteria</taxon>
        <taxon>Pseudomonadati</taxon>
        <taxon>Bacteroidota</taxon>
        <taxon>Flavobacteriia</taxon>
        <taxon>Flavobacteriales</taxon>
        <taxon>Flavobacteriaceae</taxon>
    </lineage>
</organism>
<dbReference type="Pfam" id="PF20737">
    <property type="entry name" value="Glyco_hydro127C"/>
    <property type="match status" value="1"/>
</dbReference>
<dbReference type="GO" id="GO:0005975">
    <property type="term" value="P:carbohydrate metabolic process"/>
    <property type="evidence" value="ECO:0007669"/>
    <property type="project" value="InterPro"/>
</dbReference>
<reference evidence="5 6" key="1">
    <citation type="submission" date="2019-08" db="EMBL/GenBank/DDBJ databases">
        <title>Seonamhaeicola sediminis sp. nov., isolated from marine sediment.</title>
        <authorList>
            <person name="Cao W.R."/>
        </authorList>
    </citation>
    <scope>NUCLEOTIDE SEQUENCE [LARGE SCALE GENOMIC DNA]</scope>
    <source>
        <strain evidence="5 6">1505</strain>
    </source>
</reference>
<dbReference type="InterPro" id="IPR049049">
    <property type="entry name" value="Beta-AFase-like_GH127_C"/>
</dbReference>
<dbReference type="Pfam" id="PF07944">
    <property type="entry name" value="Beta-AFase-like_GH127_cat"/>
    <property type="match status" value="1"/>
</dbReference>
<feature type="domain" description="Non-reducing end beta-L-arabinofuranosidase-like GH127 middle" evidence="3">
    <location>
        <begin position="467"/>
        <end position="563"/>
    </location>
</feature>
<protein>
    <submittedName>
        <fullName evidence="5">Glycoside hydrolase family 127 protein</fullName>
    </submittedName>
</protein>
<dbReference type="PANTHER" id="PTHR43465">
    <property type="entry name" value="DUF1680 DOMAIN PROTEIN (AFU_ORTHOLOGUE AFUA_1G08910)"/>
    <property type="match status" value="1"/>
</dbReference>
<dbReference type="InterPro" id="IPR008928">
    <property type="entry name" value="6-hairpin_glycosidase_sf"/>
</dbReference>
<feature type="domain" description="Non-reducing end beta-L-arabinofuranosidase-like GH127 catalytic" evidence="2">
    <location>
        <begin position="45"/>
        <end position="455"/>
    </location>
</feature>
<dbReference type="GO" id="GO:0016787">
    <property type="term" value="F:hydrolase activity"/>
    <property type="evidence" value="ECO:0007669"/>
    <property type="project" value="UniProtKB-KW"/>
</dbReference>
<dbReference type="OrthoDB" id="9757939at2"/>
<feature type="signal peptide" evidence="1">
    <location>
        <begin position="1"/>
        <end position="19"/>
    </location>
</feature>
<feature type="chain" id="PRO_5023096117" evidence="1">
    <location>
        <begin position="20"/>
        <end position="685"/>
    </location>
</feature>
<dbReference type="InterPro" id="IPR049174">
    <property type="entry name" value="Beta-AFase-like"/>
</dbReference>
<dbReference type="SUPFAM" id="SSF48208">
    <property type="entry name" value="Six-hairpin glycosidases"/>
    <property type="match status" value="1"/>
</dbReference>
<name>A0A5C7GE72_9FLAO</name>
<feature type="domain" description="Non-reducing end beta-L-arabinofuranosidase-like GH127 C-terminal" evidence="4">
    <location>
        <begin position="566"/>
        <end position="681"/>
    </location>
</feature>
<dbReference type="InterPro" id="IPR049046">
    <property type="entry name" value="Beta-AFase-like_GH127_middle"/>
</dbReference>
<proteinExistence type="predicted"/>
<evidence type="ECO:0000313" key="6">
    <source>
        <dbReference type="Proteomes" id="UP000321080"/>
    </source>
</evidence>
<sequence>MKKIVITSALVFVMGTSFAQKLGVINNAESPNMKLKTVDFDDCVWTDGFWAEKQKLCHETMLPNLGKLMEDPNTIHAFNNFKVAAGLVDGEFRGFSFHDGDFYKYIEALSYAYGLTKDESINTKMDEYIAVIAKGQRDNGYIHTKIQIGHGKNKFPRQDQVAFDSFNDPFTIDFDHEFYNFGHLMSAACVHHRITGKKNFLNIAIKASDHIYDKFHKPSPELAAIDWNPPHYMGLVEMYRTTGNRKYLELAQTFIDMLGSTEVTGAWKSRGLDHSQKRTPFRKETEAVGHAGHGNYLYCGATDLYAETGEQALFDALEKIWNNLVNQKMFITGATGSYHHTVSRNNDKISEGYAEIYDLPNTVSYNETCANIGNGMFNWRMFLLNGESRFADTMELIFYNSALSGIDLEGKNYYYTNPLRYVQGQPQKTRDFGKRREFMPVFCCPPNIIRTIAKMHSYAYSKSEDAIWMNLYGSNTLDTDLANGTNVKLTQKSNYPWDGQIQIAIDVKRKKEFSLKLRIPAWVEGASLKVNGEPITEVLTPGTYFDLKRTWKKGDVLELNLPMEAQLIEANPHVEQARNQVAVKYGPLVYCLESKDLPEGTKVQDVVIPQNIKLSPRYDANLLSGVTVLEGEAEVLNNKTWSNQSLYKKLEPKKIDKVDITLIPYYTWSNRGPVDMSVWLPVVWK</sequence>
<dbReference type="EMBL" id="VRKQ01000021">
    <property type="protein sequence ID" value="TXG34681.1"/>
    <property type="molecule type" value="Genomic_DNA"/>
</dbReference>
<evidence type="ECO:0000259" key="3">
    <source>
        <dbReference type="Pfam" id="PF20736"/>
    </source>
</evidence>
<dbReference type="Gene3D" id="1.50.10.20">
    <property type="match status" value="1"/>
</dbReference>
<dbReference type="InterPro" id="IPR012878">
    <property type="entry name" value="Beta-AFase-like_GH127_cat"/>
</dbReference>
<dbReference type="Pfam" id="PF20736">
    <property type="entry name" value="Glyco_hydro127M"/>
    <property type="match status" value="1"/>
</dbReference>
<keyword evidence="1" id="KW-0732">Signal</keyword>
<dbReference type="RefSeq" id="WP_147769873.1">
    <property type="nucleotide sequence ID" value="NZ_VRKQ01000021.1"/>
</dbReference>
<dbReference type="AlphaFoldDB" id="A0A5C7GE72"/>